<evidence type="ECO:0000313" key="2">
    <source>
        <dbReference type="Proteomes" id="UP000297597"/>
    </source>
</evidence>
<gene>
    <name evidence="1" type="ORF">Pmgp_02708</name>
</gene>
<dbReference type="AlphaFoldDB" id="A0A4Y7RMB6"/>
<reference evidence="1 2" key="1">
    <citation type="journal article" date="2018" name="Environ. Microbiol.">
        <title>Novel energy conservation strategies and behaviour of Pelotomaculum schinkii driving syntrophic propionate catabolism.</title>
        <authorList>
            <person name="Hidalgo-Ahumada C.A.P."/>
            <person name="Nobu M.K."/>
            <person name="Narihiro T."/>
            <person name="Tamaki H."/>
            <person name="Liu W.T."/>
            <person name="Kamagata Y."/>
            <person name="Stams A.J.M."/>
            <person name="Imachi H."/>
            <person name="Sousa D.Z."/>
        </authorList>
    </citation>
    <scope>NUCLEOTIDE SEQUENCE [LARGE SCALE GENOMIC DNA]</scope>
    <source>
        <strain evidence="1 2">MGP</strain>
    </source>
</reference>
<sequence length="301" mass="34697">MKTVRRNIYAYQIRAEDEHGRKLKYSDFGMLFKAISALDLSLKVMDKDERGFIFLDEYIILTGNEGFGWFKSARIGDRLPVISRTRLTERDNPRDEDEGDCLKTHFYFRPGDGLMLIEYVHEAVARIGAIRRYIFRSINNFPELNHLRNFYIETLISRGFLERINEFGKISIAKIQVSTIESPPNDYGDLPAALHTSLQEARASYYTLEARAGRENRKDGMSHNKIKGFISKFLGKETINPTFLNGILIGFKPDGQKHELKLKGCEERRQVNLQADDLGQIVTLSIREKMIAMANEIPIIR</sequence>
<evidence type="ECO:0000313" key="1">
    <source>
        <dbReference type="EMBL" id="TEB10013.1"/>
    </source>
</evidence>
<keyword evidence="2" id="KW-1185">Reference proteome</keyword>
<accession>A0A4Y7RMB6</accession>
<comment type="caution">
    <text evidence="1">The sequence shown here is derived from an EMBL/GenBank/DDBJ whole genome shotgun (WGS) entry which is preliminary data.</text>
</comment>
<organism evidence="1 2">
    <name type="scientific">Pelotomaculum propionicicum</name>
    <dbReference type="NCBI Taxonomy" id="258475"/>
    <lineage>
        <taxon>Bacteria</taxon>
        <taxon>Bacillati</taxon>
        <taxon>Bacillota</taxon>
        <taxon>Clostridia</taxon>
        <taxon>Eubacteriales</taxon>
        <taxon>Desulfotomaculaceae</taxon>
        <taxon>Pelotomaculum</taxon>
    </lineage>
</organism>
<dbReference type="OrthoDB" id="2569181at2"/>
<dbReference type="Proteomes" id="UP000297597">
    <property type="component" value="Unassembled WGS sequence"/>
</dbReference>
<dbReference type="EMBL" id="QFFZ01000034">
    <property type="protein sequence ID" value="TEB10013.1"/>
    <property type="molecule type" value="Genomic_DNA"/>
</dbReference>
<proteinExistence type="predicted"/>
<protein>
    <submittedName>
        <fullName evidence="1">Uncharacterized protein</fullName>
    </submittedName>
</protein>
<name>A0A4Y7RMB6_9FIRM</name>
<dbReference type="RefSeq" id="WP_134214517.1">
    <property type="nucleotide sequence ID" value="NZ_QFFZ01000034.1"/>
</dbReference>